<dbReference type="GO" id="GO:0005604">
    <property type="term" value="C:basement membrane"/>
    <property type="evidence" value="ECO:0007669"/>
    <property type="project" value="UniProtKB-ARBA"/>
</dbReference>
<dbReference type="InterPro" id="IPR013320">
    <property type="entry name" value="ConA-like_dom_sf"/>
</dbReference>
<feature type="domain" description="Laminin G" evidence="16">
    <location>
        <begin position="1019"/>
        <end position="1204"/>
    </location>
</feature>
<dbReference type="InterPro" id="IPR050372">
    <property type="entry name" value="Neurexin-related_CASP"/>
</dbReference>
<feature type="domain" description="Laminin G" evidence="16">
    <location>
        <begin position="182"/>
        <end position="362"/>
    </location>
</feature>
<evidence type="ECO:0000256" key="1">
    <source>
        <dbReference type="ARBA" id="ARBA00004479"/>
    </source>
</evidence>
<dbReference type="FunFam" id="2.60.120.200:FF:000026">
    <property type="entry name" value="contactin-associated protein-like 4 isoform X1"/>
    <property type="match status" value="1"/>
</dbReference>
<evidence type="ECO:0000256" key="12">
    <source>
        <dbReference type="SAM" id="MobiDB-lite"/>
    </source>
</evidence>
<feature type="transmembrane region" description="Helical" evidence="13">
    <location>
        <begin position="1243"/>
        <end position="1268"/>
    </location>
</feature>
<evidence type="ECO:0000256" key="5">
    <source>
        <dbReference type="ARBA" id="ARBA00022729"/>
    </source>
</evidence>
<evidence type="ECO:0000256" key="4">
    <source>
        <dbReference type="ARBA" id="ARBA00022692"/>
    </source>
</evidence>
<dbReference type="CDD" id="cd00057">
    <property type="entry name" value="FA58C"/>
    <property type="match status" value="1"/>
</dbReference>
<dbReference type="SMART" id="SM00181">
    <property type="entry name" value="EGF"/>
    <property type="match status" value="2"/>
</dbReference>
<feature type="domain" description="Laminin G" evidence="16">
    <location>
        <begin position="796"/>
        <end position="961"/>
    </location>
</feature>
<dbReference type="CDD" id="cd00054">
    <property type="entry name" value="EGF_CA"/>
    <property type="match status" value="2"/>
</dbReference>
<sequence>MPLGSKSLAGITALVASLLLGSWGTGGEEVCDSPLVANLPPSSFRSSSQLTSSHGPVFAKVNRREGAGGWSPLVSDRYQWLEVDLGRRTRITAVATQGRYGSSDWLTAYLLMFSDTGHNWRQHWQEDSLGAFPGNSNADTVVQYKLKQPVIARYLRLIPLDWNPTGRIGLRLEIYGCRYTSDVANFDGSSSLVYRRSVRPIWKPMVFVSLKFKTLKNSGTLLHAEGNGDHSLTLVLEKGRLLLYHQQGVSSSSGGQLLVSVGSLLDDQHWHHVKLERLSSHLNLTVDKNTHQVHIPVELSRWDIHQLSLGAVQSHGLQKPILSNRNFHGCMENLLYNDLNLIHLAKRNNHQASVVGNVTFSCAEQVSVAVTFTDSKSFLQLPGLTSWSSGVVSVALQFRTWNKAGLLLTFDLVQQEGTVWLYLSEGRLRLQINKAGRARLELSAGSGLNDGQWHHVELNSRQDHLSITVDTDKGATAHTSIPLLLTADSQLFFGGCPVQERSQECKNPFKVFQGCMRLFTVDNQPVDLIKVQQRLLGNYSHLQIDMCGIIDRCSPSHCEHGGRCIQSWSTFHCNCSNSGYRGATCHSSRYEKSCEAYKHKGNTSGHYHIDVDGSGPIKPQLIYCNMTEDMAWMVIQHNNTELTRVYSSPERNQHSAHFDYASEEEQLAAIISQSEHCEQELSYHCRKSRILNTPEGAPFAWWVGGPDAGEIQTYWGGALPGSRQCACGLQDNCLDSNHYCNCDADYDQWADDSGLLAHKGSLPVRSLVLGDIQRAGSEAAYRVGPLRCHGDKNFWNAAFFDKETSYLHFPTFHGELNADIAFLFKTKSSSGVFLENLGIKDFIRIELSSASEVVFSFDVGNGPLEVRVETSIQLNDNRWHSIRAERNVKEASLRVDEFPAATQEAPADGHSHLQLNSQLFIGGTASRQKGFLGCIRSLQLNGVTLDLEERAKITPGVRPGCPGHCSSYSSLCQNQGRCVERVNGFSCNCDQSAYTGAFCHKEVSASFKSSTSVAYNFKEPYEPNRNSSTLPFSIYSDMTLRGENISLSFRTSQCPALLLYVNSFYREYLALLINMHDELELRYKLHSSRDVEVMGSRVTNLADGRLHTVIIRRLADTVSVQIDKNTREDFSLTSDVEFHGIKSLILGRVQDSAELDAGLASLASLGFTGCLSGVFFNSISPLKAALLHPDSPVIVSGPLAQSSCGSSSPANPYATETTHSLSDQPGSVDPGQPLVNAIRSDSALIGGVIAVVIFVTVSALAIMARFIYSRKETYRNQEVKAAQPEDGHELPFSSQADSLSAPSENQKEYFI</sequence>
<feature type="compositionally biased region" description="Basic and acidic residues" evidence="12">
    <location>
        <begin position="1279"/>
        <end position="1289"/>
    </location>
</feature>
<feature type="disulfide bond" evidence="11">
    <location>
        <begin position="934"/>
        <end position="961"/>
    </location>
</feature>
<organism evidence="19 20">
    <name type="scientific">Zoarces viviparus</name>
    <name type="common">Viviparous eelpout</name>
    <name type="synonym">Blennius viviparus</name>
    <dbReference type="NCBI Taxonomy" id="48416"/>
    <lineage>
        <taxon>Eukaryota</taxon>
        <taxon>Metazoa</taxon>
        <taxon>Chordata</taxon>
        <taxon>Craniata</taxon>
        <taxon>Vertebrata</taxon>
        <taxon>Euteleostomi</taxon>
        <taxon>Actinopterygii</taxon>
        <taxon>Neopterygii</taxon>
        <taxon>Teleostei</taxon>
        <taxon>Neoteleostei</taxon>
        <taxon>Acanthomorphata</taxon>
        <taxon>Eupercaria</taxon>
        <taxon>Perciformes</taxon>
        <taxon>Cottioidei</taxon>
        <taxon>Zoarcales</taxon>
        <taxon>Zoarcidae</taxon>
        <taxon>Zoarcinae</taxon>
        <taxon>Zoarces</taxon>
    </lineage>
</organism>
<evidence type="ECO:0000259" key="18">
    <source>
        <dbReference type="PROSITE" id="PS51406"/>
    </source>
</evidence>
<evidence type="ECO:0000256" key="7">
    <source>
        <dbReference type="ARBA" id="ARBA00022989"/>
    </source>
</evidence>
<feature type="domain" description="Fibrinogen C-terminal" evidence="18">
    <location>
        <begin position="585"/>
        <end position="637"/>
    </location>
</feature>
<evidence type="ECO:0000256" key="6">
    <source>
        <dbReference type="ARBA" id="ARBA00022737"/>
    </source>
</evidence>
<dbReference type="Pfam" id="PF00008">
    <property type="entry name" value="EGF"/>
    <property type="match status" value="1"/>
</dbReference>
<feature type="domain" description="EGF-like" evidence="17">
    <location>
        <begin position="549"/>
        <end position="586"/>
    </location>
</feature>
<protein>
    <recommendedName>
        <fullName evidence="21">Contactin-associated protein-like 4</fullName>
    </recommendedName>
</protein>
<evidence type="ECO:0000256" key="14">
    <source>
        <dbReference type="SAM" id="SignalP"/>
    </source>
</evidence>
<dbReference type="PROSITE" id="PS50022">
    <property type="entry name" value="FA58C_3"/>
    <property type="match status" value="1"/>
</dbReference>
<dbReference type="SMART" id="SM00282">
    <property type="entry name" value="LamG"/>
    <property type="match status" value="4"/>
</dbReference>
<evidence type="ECO:0000256" key="13">
    <source>
        <dbReference type="SAM" id="Phobius"/>
    </source>
</evidence>
<keyword evidence="7 13" id="KW-1133">Transmembrane helix</keyword>
<dbReference type="Pfam" id="PF02210">
    <property type="entry name" value="Laminin_G_2"/>
    <property type="match status" value="4"/>
</dbReference>
<accession>A0AAW1EAP2</accession>
<feature type="region of interest" description="Disordered" evidence="12">
    <location>
        <begin position="1205"/>
        <end position="1228"/>
    </location>
</feature>
<dbReference type="GO" id="GO:0005509">
    <property type="term" value="F:calcium ion binding"/>
    <property type="evidence" value="ECO:0007669"/>
    <property type="project" value="InterPro"/>
</dbReference>
<dbReference type="InterPro" id="IPR001791">
    <property type="entry name" value="Laminin_G"/>
</dbReference>
<feature type="chain" id="PRO_5043945879" description="Contactin-associated protein-like 4" evidence="14">
    <location>
        <begin position="28"/>
        <end position="1311"/>
    </location>
</feature>
<dbReference type="Gene3D" id="2.60.120.1000">
    <property type="match status" value="1"/>
</dbReference>
<dbReference type="SUPFAM" id="SSF56496">
    <property type="entry name" value="Fibrinogen C-terminal domain-like"/>
    <property type="match status" value="1"/>
</dbReference>
<dbReference type="Gene3D" id="2.10.25.10">
    <property type="entry name" value="Laminin"/>
    <property type="match status" value="1"/>
</dbReference>
<evidence type="ECO:0000256" key="11">
    <source>
        <dbReference type="PROSITE-ProRule" id="PRU00122"/>
    </source>
</evidence>
<dbReference type="InterPro" id="IPR002181">
    <property type="entry name" value="Fibrinogen_a/b/g_C_dom"/>
</dbReference>
<feature type="compositionally biased region" description="Polar residues" evidence="12">
    <location>
        <begin position="1292"/>
        <end position="1304"/>
    </location>
</feature>
<dbReference type="Pfam" id="PF00754">
    <property type="entry name" value="F5_F8_type_C"/>
    <property type="match status" value="1"/>
</dbReference>
<keyword evidence="3 10" id="KW-0245">EGF-like domain</keyword>
<proteinExistence type="inferred from homology"/>
<feature type="domain" description="EGF-like" evidence="17">
    <location>
        <begin position="962"/>
        <end position="1000"/>
    </location>
</feature>
<evidence type="ECO:0000259" key="17">
    <source>
        <dbReference type="PROSITE" id="PS50026"/>
    </source>
</evidence>
<keyword evidence="20" id="KW-1185">Reference proteome</keyword>
<keyword evidence="9 11" id="KW-1015">Disulfide bond</keyword>
<feature type="domain" description="F5/8 type C" evidence="15">
    <location>
        <begin position="31"/>
        <end position="177"/>
    </location>
</feature>
<dbReference type="InterPro" id="IPR000742">
    <property type="entry name" value="EGF"/>
</dbReference>
<dbReference type="InterPro" id="IPR008979">
    <property type="entry name" value="Galactose-bd-like_sf"/>
</dbReference>
<comment type="subcellular location">
    <subcellularLocation>
        <location evidence="1">Membrane</location>
        <topology evidence="1">Single-pass type I membrane protein</topology>
    </subcellularLocation>
</comment>
<evidence type="ECO:0000256" key="9">
    <source>
        <dbReference type="ARBA" id="ARBA00023157"/>
    </source>
</evidence>
<dbReference type="Proteomes" id="UP001488805">
    <property type="component" value="Unassembled WGS sequence"/>
</dbReference>
<dbReference type="PROSITE" id="PS50025">
    <property type="entry name" value="LAM_G_DOMAIN"/>
    <property type="match status" value="4"/>
</dbReference>
<keyword evidence="6" id="KW-0677">Repeat</keyword>
<dbReference type="InterPro" id="IPR000421">
    <property type="entry name" value="FA58C"/>
</dbReference>
<dbReference type="PROSITE" id="PS50026">
    <property type="entry name" value="EGF_3"/>
    <property type="match status" value="2"/>
</dbReference>
<dbReference type="SUPFAM" id="SSF57196">
    <property type="entry name" value="EGF/Laminin"/>
    <property type="match status" value="1"/>
</dbReference>
<feature type="domain" description="Laminin G" evidence="16">
    <location>
        <begin position="368"/>
        <end position="547"/>
    </location>
</feature>
<dbReference type="CDD" id="cd00110">
    <property type="entry name" value="LamG"/>
    <property type="match status" value="4"/>
</dbReference>
<evidence type="ECO:0000259" key="16">
    <source>
        <dbReference type="PROSITE" id="PS50025"/>
    </source>
</evidence>
<feature type="signal peptide" evidence="14">
    <location>
        <begin position="1"/>
        <end position="27"/>
    </location>
</feature>
<evidence type="ECO:0000259" key="15">
    <source>
        <dbReference type="PROSITE" id="PS50022"/>
    </source>
</evidence>
<dbReference type="SUPFAM" id="SSF49899">
    <property type="entry name" value="Concanavalin A-like lectins/glucanases"/>
    <property type="match status" value="4"/>
</dbReference>
<keyword evidence="8 13" id="KW-0472">Membrane</keyword>
<comment type="caution">
    <text evidence="10">Lacks conserved residue(s) required for the propagation of feature annotation.</text>
</comment>
<dbReference type="SMART" id="SM00179">
    <property type="entry name" value="EGF_CA"/>
    <property type="match status" value="2"/>
</dbReference>
<dbReference type="PROSITE" id="PS51406">
    <property type="entry name" value="FIBRINOGEN_C_2"/>
    <property type="match status" value="1"/>
</dbReference>
<evidence type="ECO:0000256" key="3">
    <source>
        <dbReference type="ARBA" id="ARBA00022536"/>
    </source>
</evidence>
<evidence type="ECO:0008006" key="21">
    <source>
        <dbReference type="Google" id="ProtNLM"/>
    </source>
</evidence>
<dbReference type="SUPFAM" id="SSF49785">
    <property type="entry name" value="Galactose-binding domain-like"/>
    <property type="match status" value="1"/>
</dbReference>
<reference evidence="19 20" key="1">
    <citation type="journal article" date="2024" name="Genome Biol. Evol.">
        <title>Chromosome-level genome assembly of the viviparous eelpout Zoarces viviparus.</title>
        <authorList>
            <person name="Fuhrmann N."/>
            <person name="Brasseur M.V."/>
            <person name="Bakowski C.E."/>
            <person name="Podsiadlowski L."/>
            <person name="Prost S."/>
            <person name="Krehenwinkel H."/>
            <person name="Mayer C."/>
        </authorList>
    </citation>
    <scope>NUCLEOTIDE SEQUENCE [LARGE SCALE GENOMIC DNA]</scope>
    <source>
        <strain evidence="19">NO-MEL_2022_Ind0_liver</strain>
    </source>
</reference>
<dbReference type="PROSITE" id="PS01286">
    <property type="entry name" value="FA58C_2"/>
    <property type="match status" value="1"/>
</dbReference>
<comment type="similarity">
    <text evidence="2">Belongs to the neurexin family.</text>
</comment>
<evidence type="ECO:0000256" key="8">
    <source>
        <dbReference type="ARBA" id="ARBA00023136"/>
    </source>
</evidence>
<name>A0AAW1EAP2_ZOAVI</name>
<dbReference type="Gene3D" id="2.60.120.260">
    <property type="entry name" value="Galactose-binding domain-like"/>
    <property type="match status" value="1"/>
</dbReference>
<dbReference type="PANTHER" id="PTHR15036:SF40">
    <property type="entry name" value="CONTACTIN-ASSOCIATED PROTEIN-LIKE 4"/>
    <property type="match status" value="1"/>
</dbReference>
<dbReference type="SMART" id="SM00231">
    <property type="entry name" value="FA58C"/>
    <property type="match status" value="1"/>
</dbReference>
<dbReference type="InterPro" id="IPR036056">
    <property type="entry name" value="Fibrinogen-like_C"/>
</dbReference>
<dbReference type="FunFam" id="2.60.120.260:FF:000016">
    <property type="entry name" value="Contactin-associated protein-like 4 isoform 1"/>
    <property type="match status" value="1"/>
</dbReference>
<feature type="compositionally biased region" description="Polar residues" evidence="12">
    <location>
        <begin position="1205"/>
        <end position="1225"/>
    </location>
</feature>
<evidence type="ECO:0000313" key="20">
    <source>
        <dbReference type="Proteomes" id="UP001488805"/>
    </source>
</evidence>
<evidence type="ECO:0000256" key="2">
    <source>
        <dbReference type="ARBA" id="ARBA00010241"/>
    </source>
</evidence>
<keyword evidence="4 13" id="KW-0812">Transmembrane</keyword>
<dbReference type="Gene3D" id="2.60.120.200">
    <property type="match status" value="4"/>
</dbReference>
<dbReference type="EMBL" id="JBCEZU010000434">
    <property type="protein sequence ID" value="KAK9519643.1"/>
    <property type="molecule type" value="Genomic_DNA"/>
</dbReference>
<evidence type="ECO:0000313" key="19">
    <source>
        <dbReference type="EMBL" id="KAK9519643.1"/>
    </source>
</evidence>
<dbReference type="GO" id="GO:0016020">
    <property type="term" value="C:membrane"/>
    <property type="evidence" value="ECO:0007669"/>
    <property type="project" value="UniProtKB-SubCell"/>
</dbReference>
<dbReference type="InterPro" id="IPR001881">
    <property type="entry name" value="EGF-like_Ca-bd_dom"/>
</dbReference>
<dbReference type="PROSITE" id="PS01285">
    <property type="entry name" value="FA58C_1"/>
    <property type="match status" value="1"/>
</dbReference>
<dbReference type="PANTHER" id="PTHR15036">
    <property type="entry name" value="PIKACHURIN-LIKE PROTEIN"/>
    <property type="match status" value="1"/>
</dbReference>
<keyword evidence="5 14" id="KW-0732">Signal</keyword>
<feature type="region of interest" description="Disordered" evidence="12">
    <location>
        <begin position="1279"/>
        <end position="1311"/>
    </location>
</feature>
<gene>
    <name evidence="19" type="ORF">VZT92_022356</name>
</gene>
<evidence type="ECO:0000256" key="10">
    <source>
        <dbReference type="PROSITE-ProRule" id="PRU00076"/>
    </source>
</evidence>
<comment type="caution">
    <text evidence="19">The sequence shown here is derived from an EMBL/GenBank/DDBJ whole genome shotgun (WGS) entry which is preliminary data.</text>
</comment>